<dbReference type="WBParaSite" id="GPUH_0000146701-mRNA-1">
    <property type="protein sequence ID" value="GPUH_0000146701-mRNA-1"/>
    <property type="gene ID" value="GPUH_0000146701"/>
</dbReference>
<evidence type="ECO:0000313" key="1">
    <source>
        <dbReference type="EMBL" id="VDK30128.1"/>
    </source>
</evidence>
<dbReference type="EMBL" id="UYRT01001776">
    <property type="protein sequence ID" value="VDK30128.1"/>
    <property type="molecule type" value="Genomic_DNA"/>
</dbReference>
<proteinExistence type="predicted"/>
<reference evidence="1 2" key="2">
    <citation type="submission" date="2018-11" db="EMBL/GenBank/DDBJ databases">
        <authorList>
            <consortium name="Pathogen Informatics"/>
        </authorList>
    </citation>
    <scope>NUCLEOTIDE SEQUENCE [LARGE SCALE GENOMIC DNA]</scope>
</reference>
<evidence type="ECO:0000313" key="2">
    <source>
        <dbReference type="Proteomes" id="UP000271098"/>
    </source>
</evidence>
<sequence>MSCENGILIADDEAFNSNFGTVAYKAPELFKVS</sequence>
<name>A0A183CYC3_9BILA</name>
<reference evidence="3" key="1">
    <citation type="submission" date="2016-06" db="UniProtKB">
        <authorList>
            <consortium name="WormBaseParasite"/>
        </authorList>
    </citation>
    <scope>IDENTIFICATION</scope>
</reference>
<dbReference type="Proteomes" id="UP000271098">
    <property type="component" value="Unassembled WGS sequence"/>
</dbReference>
<accession>A0A183CYC3</accession>
<gene>
    <name evidence="1" type="ORF">GPUH_LOCUS1464</name>
</gene>
<keyword evidence="2" id="KW-1185">Reference proteome</keyword>
<evidence type="ECO:0000313" key="3">
    <source>
        <dbReference type="WBParaSite" id="GPUH_0000146701-mRNA-1"/>
    </source>
</evidence>
<organism evidence="3">
    <name type="scientific">Gongylonema pulchrum</name>
    <dbReference type="NCBI Taxonomy" id="637853"/>
    <lineage>
        <taxon>Eukaryota</taxon>
        <taxon>Metazoa</taxon>
        <taxon>Ecdysozoa</taxon>
        <taxon>Nematoda</taxon>
        <taxon>Chromadorea</taxon>
        <taxon>Rhabditida</taxon>
        <taxon>Spirurina</taxon>
        <taxon>Spiruromorpha</taxon>
        <taxon>Spiruroidea</taxon>
        <taxon>Gongylonematidae</taxon>
        <taxon>Gongylonema</taxon>
    </lineage>
</organism>
<dbReference type="AlphaFoldDB" id="A0A183CYC3"/>
<protein>
    <submittedName>
        <fullName evidence="3">Protein kinase domain-containing protein</fullName>
    </submittedName>
</protein>